<gene>
    <name evidence="1" type="ORF">EDC14_100384</name>
</gene>
<proteinExistence type="predicted"/>
<sequence>MTAQSSVKGILSRLAYCVACISHFQAITGRSLSKIHNFA</sequence>
<keyword evidence="2" id="KW-1185">Reference proteome</keyword>
<dbReference type="AlphaFoldDB" id="A0A4R1S6Z4"/>
<reference evidence="1 2" key="1">
    <citation type="submission" date="2019-03" db="EMBL/GenBank/DDBJ databases">
        <title>Genomic Encyclopedia of Type Strains, Phase IV (KMG-IV): sequencing the most valuable type-strain genomes for metagenomic binning, comparative biology and taxonomic classification.</title>
        <authorList>
            <person name="Goeker M."/>
        </authorList>
    </citation>
    <scope>NUCLEOTIDE SEQUENCE [LARGE SCALE GENOMIC DNA]</scope>
    <source>
        <strain evidence="1 2">LX-B</strain>
    </source>
</reference>
<evidence type="ECO:0000313" key="2">
    <source>
        <dbReference type="Proteomes" id="UP000295008"/>
    </source>
</evidence>
<dbReference type="EMBL" id="SLUN01000003">
    <property type="protein sequence ID" value="TCL75153.1"/>
    <property type="molecule type" value="Genomic_DNA"/>
</dbReference>
<name>A0A4R1S6Z4_HYDET</name>
<comment type="caution">
    <text evidence="1">The sequence shown here is derived from an EMBL/GenBank/DDBJ whole genome shotgun (WGS) entry which is preliminary data.</text>
</comment>
<protein>
    <submittedName>
        <fullName evidence="1">Uncharacterized protein</fullName>
    </submittedName>
</protein>
<accession>A0A4R1S6Z4</accession>
<organism evidence="1 2">
    <name type="scientific">Hydrogenispora ethanolica</name>
    <dbReference type="NCBI Taxonomy" id="1082276"/>
    <lineage>
        <taxon>Bacteria</taxon>
        <taxon>Bacillati</taxon>
        <taxon>Bacillota</taxon>
        <taxon>Hydrogenispora</taxon>
    </lineage>
</organism>
<dbReference type="Proteomes" id="UP000295008">
    <property type="component" value="Unassembled WGS sequence"/>
</dbReference>
<evidence type="ECO:0000313" key="1">
    <source>
        <dbReference type="EMBL" id="TCL75153.1"/>
    </source>
</evidence>